<evidence type="ECO:0000313" key="3">
    <source>
        <dbReference type="Proteomes" id="UP000554965"/>
    </source>
</evidence>
<dbReference type="InterPro" id="IPR016166">
    <property type="entry name" value="FAD-bd_PCMH"/>
</dbReference>
<sequence>MDLDTVEELVVPLRRDELPVWRPGDAVIAGGTWLFSEAQPDLRRLIDITAMGWAPYEIRDGGLELAATCTVEQLSRLSGQLPPDWTAAPLLHQCCTALLASFKIWKTATIGGNVCLSLPAGSIISLATALDGVATVWRADRSQYTVGITDFVTGAATNVLGAGDIVRSIFLPAAALRGKTAYRKIALAPLGRSGAVLVGRLDRPGDGGTFALAVTGSTTRPVSLRFAGLPTTAELDDALDGIPAQLWHADAHGTPDWRRAMSAVLARQIRAELQ</sequence>
<dbReference type="EMBL" id="OCTY01000002">
    <property type="protein sequence ID" value="SOJ53693.1"/>
    <property type="molecule type" value="Genomic_DNA"/>
</dbReference>
<dbReference type="InterPro" id="IPR016169">
    <property type="entry name" value="FAD-bd_PCMH_sub2"/>
</dbReference>
<dbReference type="EC" id="1.17.5.2" evidence="2"/>
<reference evidence="2 3" key="1">
    <citation type="submission" date="2017-10" db="EMBL/GenBank/DDBJ databases">
        <authorList>
            <consortium name="Urmite Genomes"/>
        </authorList>
    </citation>
    <scope>NUCLEOTIDE SEQUENCE [LARGE SCALE GENOMIC DNA]</scope>
    <source>
        <strain evidence="2 3">FB-527</strain>
    </source>
</reference>
<dbReference type="PROSITE" id="PS51387">
    <property type="entry name" value="FAD_PCMH"/>
    <property type="match status" value="1"/>
</dbReference>
<dbReference type="RefSeq" id="WP_186241893.1">
    <property type="nucleotide sequence ID" value="NZ_OCTY01000002.1"/>
</dbReference>
<dbReference type="Proteomes" id="UP000554965">
    <property type="component" value="Unassembled WGS sequence"/>
</dbReference>
<protein>
    <submittedName>
        <fullName evidence="2">Caffeine dehydrogenase subunit beta</fullName>
        <ecNumber evidence="2">1.17.5.2</ecNumber>
    </submittedName>
</protein>
<dbReference type="InterPro" id="IPR002346">
    <property type="entry name" value="Mopterin_DH_FAD-bd"/>
</dbReference>
<dbReference type="PANTHER" id="PTHR42659">
    <property type="entry name" value="XANTHINE DEHYDROGENASE SUBUNIT C-RELATED"/>
    <property type="match status" value="1"/>
</dbReference>
<dbReference type="PANTHER" id="PTHR42659:SF9">
    <property type="entry name" value="XANTHINE DEHYDROGENASE FAD-BINDING SUBUNIT XDHB-RELATED"/>
    <property type="match status" value="1"/>
</dbReference>
<name>A0A7Z7IHS2_9MYCO</name>
<proteinExistence type="predicted"/>
<evidence type="ECO:0000313" key="2">
    <source>
        <dbReference type="EMBL" id="SOJ53693.1"/>
    </source>
</evidence>
<comment type="caution">
    <text evidence="2">The sequence shown here is derived from an EMBL/GenBank/DDBJ whole genome shotgun (WGS) entry which is preliminary data.</text>
</comment>
<dbReference type="Pfam" id="PF00941">
    <property type="entry name" value="FAD_binding_5"/>
    <property type="match status" value="1"/>
</dbReference>
<organism evidence="2 3">
    <name type="scientific">Mycobacterium simulans</name>
    <dbReference type="NCBI Taxonomy" id="627089"/>
    <lineage>
        <taxon>Bacteria</taxon>
        <taxon>Bacillati</taxon>
        <taxon>Actinomycetota</taxon>
        <taxon>Actinomycetes</taxon>
        <taxon>Mycobacteriales</taxon>
        <taxon>Mycobacteriaceae</taxon>
        <taxon>Mycobacterium</taxon>
    </lineage>
</organism>
<dbReference type="GO" id="GO:0071949">
    <property type="term" value="F:FAD binding"/>
    <property type="evidence" value="ECO:0007669"/>
    <property type="project" value="InterPro"/>
</dbReference>
<gene>
    <name evidence="2" type="primary">cdhB</name>
    <name evidence="2" type="ORF">MSIMFB_01192</name>
</gene>
<dbReference type="InterPro" id="IPR051312">
    <property type="entry name" value="Diverse_Substr_Oxidored"/>
</dbReference>
<dbReference type="GO" id="GO:0034875">
    <property type="term" value="F:caffeine oxidase activity"/>
    <property type="evidence" value="ECO:0007669"/>
    <property type="project" value="UniProtKB-EC"/>
</dbReference>
<keyword evidence="2" id="KW-0560">Oxidoreductase</keyword>
<feature type="domain" description="FAD-binding PCMH-type" evidence="1">
    <location>
        <begin position="1"/>
        <end position="176"/>
    </location>
</feature>
<dbReference type="InterPro" id="IPR036318">
    <property type="entry name" value="FAD-bd_PCMH-like_sf"/>
</dbReference>
<dbReference type="SUPFAM" id="SSF56176">
    <property type="entry name" value="FAD-binding/transporter-associated domain-like"/>
    <property type="match status" value="1"/>
</dbReference>
<dbReference type="AlphaFoldDB" id="A0A7Z7IHS2"/>
<keyword evidence="3" id="KW-1185">Reference proteome</keyword>
<accession>A0A7Z7IHS2</accession>
<dbReference type="Gene3D" id="3.30.465.10">
    <property type="match status" value="1"/>
</dbReference>
<evidence type="ECO:0000259" key="1">
    <source>
        <dbReference type="PROSITE" id="PS51387"/>
    </source>
</evidence>